<accession>A0A699R201</accession>
<reference evidence="1" key="1">
    <citation type="journal article" date="2019" name="Sci. Rep.">
        <title>Draft genome of Tanacetum cinerariifolium, the natural source of mosquito coil.</title>
        <authorList>
            <person name="Yamashiro T."/>
            <person name="Shiraishi A."/>
            <person name="Satake H."/>
            <person name="Nakayama K."/>
        </authorList>
    </citation>
    <scope>NUCLEOTIDE SEQUENCE</scope>
</reference>
<dbReference type="AlphaFoldDB" id="A0A699R201"/>
<organism evidence="1">
    <name type="scientific">Tanacetum cinerariifolium</name>
    <name type="common">Dalmatian daisy</name>
    <name type="synonym">Chrysanthemum cinerariifolium</name>
    <dbReference type="NCBI Taxonomy" id="118510"/>
    <lineage>
        <taxon>Eukaryota</taxon>
        <taxon>Viridiplantae</taxon>
        <taxon>Streptophyta</taxon>
        <taxon>Embryophyta</taxon>
        <taxon>Tracheophyta</taxon>
        <taxon>Spermatophyta</taxon>
        <taxon>Magnoliopsida</taxon>
        <taxon>eudicotyledons</taxon>
        <taxon>Gunneridae</taxon>
        <taxon>Pentapetalae</taxon>
        <taxon>asterids</taxon>
        <taxon>campanulids</taxon>
        <taxon>Asterales</taxon>
        <taxon>Asteraceae</taxon>
        <taxon>Asteroideae</taxon>
        <taxon>Anthemideae</taxon>
        <taxon>Anthemidinae</taxon>
        <taxon>Tanacetum</taxon>
    </lineage>
</organism>
<gene>
    <name evidence="1" type="ORF">Tci_850957</name>
</gene>
<name>A0A699R201_TANCI</name>
<sequence>CSEVTSHSLGIGKRFLALDSVISSDSVSRVMLKCSYPILSEFSADACLNPVVVLDWFLRQEFLQKSFQETFCFEHDDLHYH</sequence>
<comment type="caution">
    <text evidence="1">The sequence shown here is derived from an EMBL/GenBank/DDBJ whole genome shotgun (WGS) entry which is preliminary data.</text>
</comment>
<feature type="non-terminal residue" evidence="1">
    <location>
        <position position="1"/>
    </location>
</feature>
<dbReference type="EMBL" id="BKCJ011068328">
    <property type="protein sequence ID" value="GFC78987.1"/>
    <property type="molecule type" value="Genomic_DNA"/>
</dbReference>
<proteinExistence type="predicted"/>
<evidence type="ECO:0000313" key="1">
    <source>
        <dbReference type="EMBL" id="GFC78987.1"/>
    </source>
</evidence>
<protein>
    <submittedName>
        <fullName evidence="1">Uncharacterized protein</fullName>
    </submittedName>
</protein>